<sequence>MDYDLSTLQSALVEASAALEKVDSEINVDHSSMRDVMEKKAIAKAQLADTQKVRSLQHREYQASEQDYAESIDALERAIQVVRGASGDATVLIQDLARETPAMAKVVALLHYAGTTFAETNQPEIPAYVRENSSRLVEVLKDLLEKFRSEKSEMTTLESNQQHAFDLQDMDVANAIALFAAEEEATQMRLAKSEEAKVNVEKQIVDLQAEISANRGLAQQFQDAQHVHASTCESNQKVRTEEIAALGQAVHILEEHLVKDKYSATVSSLTPAFLQFGSSSDHVQSRAMDLLWSKANSLSSHTLLRFVAEAQSSPFGKVVNMIKVLISKLEEESASELDHKQWCDTELNKNKVKREKTEYEVNALNIEIEQHVSEIHRMVQQIAELSTGVSKIREDVQDATDTRVAEEAQNRAIIADAKAGKEAVRQAIAVLQQFFNPSASLLQKAYDPVEKTLFTPADVKINSYTANHDASKGIVSMLSVVQADFARVEDATTVEEAESERQYSTLMSDLKIETEAKEKAIFDTQMAKDRAEESLHLKEEDLQQTHQTLDAAKTYYNTLKPSCVEVHVHWEDRVAKRKEEIEALREAYNVLDDHTDG</sequence>
<gene>
    <name evidence="1" type="ORF">NSCI0253_LOCUS45242</name>
</gene>
<reference evidence="1" key="1">
    <citation type="submission" date="2021-01" db="EMBL/GenBank/DDBJ databases">
        <authorList>
            <person name="Corre E."/>
            <person name="Pelletier E."/>
            <person name="Niang G."/>
            <person name="Scheremetjew M."/>
            <person name="Finn R."/>
            <person name="Kale V."/>
            <person name="Holt S."/>
            <person name="Cochrane G."/>
            <person name="Meng A."/>
            <person name="Brown T."/>
            <person name="Cohen L."/>
        </authorList>
    </citation>
    <scope>NUCLEOTIDE SEQUENCE</scope>
</reference>
<name>A0A7S1FK86_NOCSC</name>
<dbReference type="AlphaFoldDB" id="A0A7S1FK86"/>
<organism evidence="1">
    <name type="scientific">Noctiluca scintillans</name>
    <name type="common">Sea sparkle</name>
    <name type="synonym">Red tide dinoflagellate</name>
    <dbReference type="NCBI Taxonomy" id="2966"/>
    <lineage>
        <taxon>Eukaryota</taxon>
        <taxon>Sar</taxon>
        <taxon>Alveolata</taxon>
        <taxon>Dinophyceae</taxon>
        <taxon>Noctilucales</taxon>
        <taxon>Noctilucaceae</taxon>
        <taxon>Noctiluca</taxon>
    </lineage>
</organism>
<evidence type="ECO:0000313" key="1">
    <source>
        <dbReference type="EMBL" id="CAD8870885.1"/>
    </source>
</evidence>
<dbReference type="EMBL" id="HBFQ01063889">
    <property type="protein sequence ID" value="CAD8870885.1"/>
    <property type="molecule type" value="Transcribed_RNA"/>
</dbReference>
<proteinExistence type="predicted"/>
<protein>
    <submittedName>
        <fullName evidence="1">Uncharacterized protein</fullName>
    </submittedName>
</protein>
<accession>A0A7S1FK86</accession>